<dbReference type="PROSITE" id="PS51257">
    <property type="entry name" value="PROKAR_LIPOPROTEIN"/>
    <property type="match status" value="1"/>
</dbReference>
<dbReference type="AlphaFoldDB" id="A0A127VD09"/>
<proteinExistence type="predicted"/>
<evidence type="ECO:0000256" key="1">
    <source>
        <dbReference type="SAM" id="MobiDB-lite"/>
    </source>
</evidence>
<organism evidence="2 3">
    <name type="scientific">Pedobacter cryoconitis</name>
    <dbReference type="NCBI Taxonomy" id="188932"/>
    <lineage>
        <taxon>Bacteria</taxon>
        <taxon>Pseudomonadati</taxon>
        <taxon>Bacteroidota</taxon>
        <taxon>Sphingobacteriia</taxon>
        <taxon>Sphingobacteriales</taxon>
        <taxon>Sphingobacteriaceae</taxon>
        <taxon>Pedobacter</taxon>
    </lineage>
</organism>
<dbReference type="PATRIC" id="fig|188932.3.peg.2000"/>
<reference evidence="2 3" key="1">
    <citation type="submission" date="2016-03" db="EMBL/GenBank/DDBJ databases">
        <title>Complete genome sequence of Pedobacter cryoconitis PAMC 27485.</title>
        <authorList>
            <person name="Lee J."/>
            <person name="Kim O.-S."/>
        </authorList>
    </citation>
    <scope>NUCLEOTIDE SEQUENCE [LARGE SCALE GENOMIC DNA]</scope>
    <source>
        <strain evidence="2 3">PAMC 27485</strain>
    </source>
</reference>
<accession>A0A127VD09</accession>
<evidence type="ECO:0000313" key="2">
    <source>
        <dbReference type="EMBL" id="AMP98818.1"/>
    </source>
</evidence>
<gene>
    <name evidence="2" type="ORF">AY601_1911</name>
</gene>
<dbReference type="RefSeq" id="WP_068399753.1">
    <property type="nucleotide sequence ID" value="NZ_CP014504.1"/>
</dbReference>
<protein>
    <submittedName>
        <fullName evidence="2">Uncharacterized protein</fullName>
    </submittedName>
</protein>
<sequence>MKRLVPLLLFTLLFACKNHSETKRIKGDLNYIPVTMESEQIIAGLYLTADIQTQELRADIDLSNPGSDVLTISEIEIATAAGLRSLPLTGSTGPIVLKPGENKSLSLKFQPLNDLKTNQLTGRNGYFKSLYNLVINYKTKDNKPATPKDYSQDQHSGSAPTVTSMTTALAPDDYKAYLKKYQVTANSYSFNTSSDFTKKQQAYLSGIKQVKQPPFVYVSAQEIAVSGVNFKLRSYQERDTLNAEIFIVNHSGFPLKINKDNLDISYTDESPSVHLNEAITVEKISGSKQDLYTLEKGDRVLIRLKKPFKTKAEKVILSFNKVFEFNNQTPLFNDNIELVKVNLP</sequence>
<dbReference type="Proteomes" id="UP000071561">
    <property type="component" value="Chromosome"/>
</dbReference>
<keyword evidence="3" id="KW-1185">Reference proteome</keyword>
<feature type="compositionally biased region" description="Polar residues" evidence="1">
    <location>
        <begin position="153"/>
        <end position="163"/>
    </location>
</feature>
<evidence type="ECO:0000313" key="3">
    <source>
        <dbReference type="Proteomes" id="UP000071561"/>
    </source>
</evidence>
<dbReference type="EMBL" id="CP014504">
    <property type="protein sequence ID" value="AMP98818.1"/>
    <property type="molecule type" value="Genomic_DNA"/>
</dbReference>
<dbReference type="KEGG" id="pcm:AY601_1911"/>
<feature type="region of interest" description="Disordered" evidence="1">
    <location>
        <begin position="142"/>
        <end position="163"/>
    </location>
</feature>
<name>A0A127VD09_9SPHI</name>
<dbReference type="OrthoDB" id="747483at2"/>